<feature type="region of interest" description="Disordered" evidence="1">
    <location>
        <begin position="153"/>
        <end position="243"/>
    </location>
</feature>
<dbReference type="AlphaFoldDB" id="A0A9J6F4H1"/>
<feature type="compositionally biased region" description="Polar residues" evidence="1">
    <location>
        <begin position="199"/>
        <end position="223"/>
    </location>
</feature>
<reference evidence="3" key="1">
    <citation type="journal article" date="2020" name="Cell">
        <title>Large-Scale Comparative Analyses of Tick Genomes Elucidate Their Genetic Diversity and Vector Capacities.</title>
        <authorList>
            <consortium name="Tick Genome and Microbiome Consortium (TIGMIC)"/>
            <person name="Jia N."/>
            <person name="Wang J."/>
            <person name="Shi W."/>
            <person name="Du L."/>
            <person name="Sun Y."/>
            <person name="Zhan W."/>
            <person name="Jiang J.F."/>
            <person name="Wang Q."/>
            <person name="Zhang B."/>
            <person name="Ji P."/>
            <person name="Bell-Sakyi L."/>
            <person name="Cui X.M."/>
            <person name="Yuan T.T."/>
            <person name="Jiang B.G."/>
            <person name="Yang W.F."/>
            <person name="Lam T.T."/>
            <person name="Chang Q.C."/>
            <person name="Ding S.J."/>
            <person name="Wang X.J."/>
            <person name="Zhu J.G."/>
            <person name="Ruan X.D."/>
            <person name="Zhao L."/>
            <person name="Wei J.T."/>
            <person name="Ye R.Z."/>
            <person name="Que T.C."/>
            <person name="Du C.H."/>
            <person name="Zhou Y.H."/>
            <person name="Cheng J.X."/>
            <person name="Dai P.F."/>
            <person name="Guo W.B."/>
            <person name="Han X.H."/>
            <person name="Huang E.J."/>
            <person name="Li L.F."/>
            <person name="Wei W."/>
            <person name="Gao Y.C."/>
            <person name="Liu J.Z."/>
            <person name="Shao H.Z."/>
            <person name="Wang X."/>
            <person name="Wang C.C."/>
            <person name="Yang T.C."/>
            <person name="Huo Q.B."/>
            <person name="Li W."/>
            <person name="Chen H.Y."/>
            <person name="Chen S.E."/>
            <person name="Zhou L.G."/>
            <person name="Ni X.B."/>
            <person name="Tian J.H."/>
            <person name="Sheng Y."/>
            <person name="Liu T."/>
            <person name="Pan Y.S."/>
            <person name="Xia L.Y."/>
            <person name="Li J."/>
            <person name="Zhao F."/>
            <person name="Cao W.C."/>
        </authorList>
    </citation>
    <scope>NUCLEOTIDE SEQUENCE</scope>
    <source>
        <strain evidence="3">Rmic-2018</strain>
    </source>
</reference>
<dbReference type="InterPro" id="IPR041489">
    <property type="entry name" value="PDZ_6"/>
</dbReference>
<dbReference type="InterPro" id="IPR036034">
    <property type="entry name" value="PDZ_sf"/>
</dbReference>
<evidence type="ECO:0000256" key="1">
    <source>
        <dbReference type="SAM" id="MobiDB-lite"/>
    </source>
</evidence>
<comment type="caution">
    <text evidence="3">The sequence shown here is derived from an EMBL/GenBank/DDBJ whole genome shotgun (WGS) entry which is preliminary data.</text>
</comment>
<proteinExistence type="predicted"/>
<evidence type="ECO:0000259" key="2">
    <source>
        <dbReference type="PROSITE" id="PS50106"/>
    </source>
</evidence>
<feature type="compositionally biased region" description="Basic residues" evidence="1">
    <location>
        <begin position="161"/>
        <end position="176"/>
    </location>
</feature>
<dbReference type="SUPFAM" id="SSF50156">
    <property type="entry name" value="PDZ domain-like"/>
    <property type="match status" value="1"/>
</dbReference>
<dbReference type="EMBL" id="JABSTU010000001">
    <property type="protein sequence ID" value="KAH8041587.1"/>
    <property type="molecule type" value="Genomic_DNA"/>
</dbReference>
<sequence length="400" mass="44570">MTEMLRDRIPSVAAAFQWRKDKNNKREGREVQQAHAGFATQRWGKGKEWEPKKMTRIMSTKGLLLVLSVIHSRVMKVFMEIDSKSLTSCWENNEVVDPGGKAEAEGRIRVGDLVLCVNEVPCSRADQAKQLVDSAFSTLTLLVWRREMVRDHSTHREVASKVHRRQKRSRTRRRRSASTSVRKPVLPDESTRDPLMSVAVSQPRVTPSLKNMTNNTSWPSLQPRNADVQGPENRHEHETSSSDVQIKAMLPRLIHVLRMLLVGVKTLVAKAAVRILAAVVRSEPRMPVRSAALFAFHPEGHGPATAASLSSWQDDFSFTPSPPSLFRPLAFSVLERCQVAHALLAARGDVSPLACHALAVGELCLASPSPPLEHTPHVGIISPLPHLSICRPLIWSFLLT</sequence>
<reference evidence="3" key="2">
    <citation type="submission" date="2021-09" db="EMBL/GenBank/DDBJ databases">
        <authorList>
            <person name="Jia N."/>
            <person name="Wang J."/>
            <person name="Shi W."/>
            <person name="Du L."/>
            <person name="Sun Y."/>
            <person name="Zhan W."/>
            <person name="Jiang J."/>
            <person name="Wang Q."/>
            <person name="Zhang B."/>
            <person name="Ji P."/>
            <person name="Sakyi L.B."/>
            <person name="Cui X."/>
            <person name="Yuan T."/>
            <person name="Jiang B."/>
            <person name="Yang W."/>
            <person name="Lam T.T.-Y."/>
            <person name="Chang Q."/>
            <person name="Ding S."/>
            <person name="Wang X."/>
            <person name="Zhu J."/>
            <person name="Ruan X."/>
            <person name="Zhao L."/>
            <person name="Wei J."/>
            <person name="Que T."/>
            <person name="Du C."/>
            <person name="Cheng J."/>
            <person name="Dai P."/>
            <person name="Han X."/>
            <person name="Huang E."/>
            <person name="Gao Y."/>
            <person name="Liu J."/>
            <person name="Shao H."/>
            <person name="Ye R."/>
            <person name="Li L."/>
            <person name="Wei W."/>
            <person name="Wang X."/>
            <person name="Wang C."/>
            <person name="Huo Q."/>
            <person name="Li W."/>
            <person name="Guo W."/>
            <person name="Chen H."/>
            <person name="Chen S."/>
            <person name="Zhou L."/>
            <person name="Zhou L."/>
            <person name="Ni X."/>
            <person name="Tian J."/>
            <person name="Zhou Y."/>
            <person name="Sheng Y."/>
            <person name="Liu T."/>
            <person name="Pan Y."/>
            <person name="Xia L."/>
            <person name="Li J."/>
            <person name="Zhao F."/>
            <person name="Cao W."/>
        </authorList>
    </citation>
    <scope>NUCLEOTIDE SEQUENCE</scope>
    <source>
        <strain evidence="3">Rmic-2018</strain>
        <tissue evidence="3">Larvae</tissue>
    </source>
</reference>
<evidence type="ECO:0000313" key="4">
    <source>
        <dbReference type="Proteomes" id="UP000821866"/>
    </source>
</evidence>
<protein>
    <recommendedName>
        <fullName evidence="2">PDZ domain-containing protein</fullName>
    </recommendedName>
</protein>
<gene>
    <name evidence="3" type="ORF">HPB51_017032</name>
</gene>
<accession>A0A9J6F4H1</accession>
<dbReference type="Proteomes" id="UP000821866">
    <property type="component" value="Chromosome 1"/>
</dbReference>
<evidence type="ECO:0000313" key="3">
    <source>
        <dbReference type="EMBL" id="KAH8041587.1"/>
    </source>
</evidence>
<feature type="domain" description="PDZ" evidence="2">
    <location>
        <begin position="96"/>
        <end position="147"/>
    </location>
</feature>
<name>A0A9J6F4H1_RHIMP</name>
<dbReference type="InterPro" id="IPR001478">
    <property type="entry name" value="PDZ"/>
</dbReference>
<dbReference type="Pfam" id="PF17820">
    <property type="entry name" value="PDZ_6"/>
    <property type="match status" value="1"/>
</dbReference>
<dbReference type="Gene3D" id="2.30.42.10">
    <property type="match status" value="1"/>
</dbReference>
<dbReference type="PROSITE" id="PS50106">
    <property type="entry name" value="PDZ"/>
    <property type="match status" value="1"/>
</dbReference>
<keyword evidence="4" id="KW-1185">Reference proteome</keyword>
<organism evidence="3 4">
    <name type="scientific">Rhipicephalus microplus</name>
    <name type="common">Cattle tick</name>
    <name type="synonym">Boophilus microplus</name>
    <dbReference type="NCBI Taxonomy" id="6941"/>
    <lineage>
        <taxon>Eukaryota</taxon>
        <taxon>Metazoa</taxon>
        <taxon>Ecdysozoa</taxon>
        <taxon>Arthropoda</taxon>
        <taxon>Chelicerata</taxon>
        <taxon>Arachnida</taxon>
        <taxon>Acari</taxon>
        <taxon>Parasitiformes</taxon>
        <taxon>Ixodida</taxon>
        <taxon>Ixodoidea</taxon>
        <taxon>Ixodidae</taxon>
        <taxon>Rhipicephalinae</taxon>
        <taxon>Rhipicephalus</taxon>
        <taxon>Boophilus</taxon>
    </lineage>
</organism>